<organism evidence="1 2">
    <name type="scientific">Trifolium medium</name>
    <dbReference type="NCBI Taxonomy" id="97028"/>
    <lineage>
        <taxon>Eukaryota</taxon>
        <taxon>Viridiplantae</taxon>
        <taxon>Streptophyta</taxon>
        <taxon>Embryophyta</taxon>
        <taxon>Tracheophyta</taxon>
        <taxon>Spermatophyta</taxon>
        <taxon>Magnoliopsida</taxon>
        <taxon>eudicotyledons</taxon>
        <taxon>Gunneridae</taxon>
        <taxon>Pentapetalae</taxon>
        <taxon>rosids</taxon>
        <taxon>fabids</taxon>
        <taxon>Fabales</taxon>
        <taxon>Fabaceae</taxon>
        <taxon>Papilionoideae</taxon>
        <taxon>50 kb inversion clade</taxon>
        <taxon>NPAAA clade</taxon>
        <taxon>Hologalegina</taxon>
        <taxon>IRL clade</taxon>
        <taxon>Trifolieae</taxon>
        <taxon>Trifolium</taxon>
    </lineage>
</organism>
<feature type="non-terminal residue" evidence="1">
    <location>
        <position position="1"/>
    </location>
</feature>
<comment type="caution">
    <text evidence="1">The sequence shown here is derived from an EMBL/GenBank/DDBJ whole genome shotgun (WGS) entry which is preliminary data.</text>
</comment>
<dbReference type="AlphaFoldDB" id="A0A392VDI5"/>
<dbReference type="EMBL" id="LXQA011094175">
    <property type="protein sequence ID" value="MCI84570.1"/>
    <property type="molecule type" value="Genomic_DNA"/>
</dbReference>
<reference evidence="1 2" key="1">
    <citation type="journal article" date="2018" name="Front. Plant Sci.">
        <title>Red Clover (Trifolium pratense) and Zigzag Clover (T. medium) - A Picture of Genomic Similarities and Differences.</title>
        <authorList>
            <person name="Dluhosova J."/>
            <person name="Istvanek J."/>
            <person name="Nedelnik J."/>
            <person name="Repkova J."/>
        </authorList>
    </citation>
    <scope>NUCLEOTIDE SEQUENCE [LARGE SCALE GENOMIC DNA]</scope>
    <source>
        <strain evidence="2">cv. 10/8</strain>
        <tissue evidence="1">Leaf</tissue>
    </source>
</reference>
<evidence type="ECO:0000313" key="2">
    <source>
        <dbReference type="Proteomes" id="UP000265520"/>
    </source>
</evidence>
<accession>A0A392VDI5</accession>
<proteinExistence type="predicted"/>
<protein>
    <submittedName>
        <fullName evidence="1">Uncharacterized protein</fullName>
    </submittedName>
</protein>
<name>A0A392VDI5_9FABA</name>
<dbReference type="Proteomes" id="UP000265520">
    <property type="component" value="Unassembled WGS sequence"/>
</dbReference>
<evidence type="ECO:0000313" key="1">
    <source>
        <dbReference type="EMBL" id="MCI84570.1"/>
    </source>
</evidence>
<sequence>PRHSNLQQFLRPIMGVTTELAK</sequence>
<keyword evidence="2" id="KW-1185">Reference proteome</keyword>